<evidence type="ECO:0000256" key="7">
    <source>
        <dbReference type="ARBA" id="ARBA00022840"/>
    </source>
</evidence>
<keyword evidence="5" id="KW-0547">Nucleotide-binding</keyword>
<feature type="transmembrane region" description="Helical" evidence="9">
    <location>
        <begin position="165"/>
        <end position="185"/>
    </location>
</feature>
<feature type="transmembrane region" description="Helical" evidence="9">
    <location>
        <begin position="143"/>
        <end position="159"/>
    </location>
</feature>
<evidence type="ECO:0000256" key="8">
    <source>
        <dbReference type="ARBA" id="ARBA00023012"/>
    </source>
</evidence>
<evidence type="ECO:0000256" key="1">
    <source>
        <dbReference type="ARBA" id="ARBA00000085"/>
    </source>
</evidence>
<dbReference type="EC" id="2.7.13.3" evidence="2"/>
<dbReference type="Gene3D" id="1.20.5.1930">
    <property type="match status" value="1"/>
</dbReference>
<proteinExistence type="predicted"/>
<dbReference type="EMBL" id="BMQA01000116">
    <property type="protein sequence ID" value="GGJ69964.1"/>
    <property type="molecule type" value="Genomic_DNA"/>
</dbReference>
<dbReference type="SUPFAM" id="SSF55874">
    <property type="entry name" value="ATPase domain of HSP90 chaperone/DNA topoisomerase II/histidine kinase"/>
    <property type="match status" value="1"/>
</dbReference>
<evidence type="ECO:0000256" key="3">
    <source>
        <dbReference type="ARBA" id="ARBA00022553"/>
    </source>
</evidence>
<dbReference type="InterPro" id="IPR050482">
    <property type="entry name" value="Sensor_HK_TwoCompSys"/>
</dbReference>
<evidence type="ECO:0000256" key="4">
    <source>
        <dbReference type="ARBA" id="ARBA00022679"/>
    </source>
</evidence>
<dbReference type="AlphaFoldDB" id="A0A917PBY3"/>
<evidence type="ECO:0000256" key="9">
    <source>
        <dbReference type="SAM" id="Phobius"/>
    </source>
</evidence>
<keyword evidence="12" id="KW-1185">Reference proteome</keyword>
<dbReference type="CDD" id="cd16917">
    <property type="entry name" value="HATPase_UhpB-NarQ-NarX-like"/>
    <property type="match status" value="1"/>
</dbReference>
<dbReference type="Proteomes" id="UP000657574">
    <property type="component" value="Unassembled WGS sequence"/>
</dbReference>
<evidence type="ECO:0000256" key="2">
    <source>
        <dbReference type="ARBA" id="ARBA00012438"/>
    </source>
</evidence>
<evidence type="ECO:0000259" key="10">
    <source>
        <dbReference type="SMART" id="SM00387"/>
    </source>
</evidence>
<evidence type="ECO:0000313" key="12">
    <source>
        <dbReference type="Proteomes" id="UP000657574"/>
    </source>
</evidence>
<dbReference type="SMART" id="SM00387">
    <property type="entry name" value="HATPase_c"/>
    <property type="match status" value="1"/>
</dbReference>
<evidence type="ECO:0000256" key="5">
    <source>
        <dbReference type="ARBA" id="ARBA00022741"/>
    </source>
</evidence>
<keyword evidence="9" id="KW-0472">Membrane</keyword>
<reference evidence="11" key="1">
    <citation type="journal article" date="2014" name="Int. J. Syst. Evol. Microbiol.">
        <title>Complete genome sequence of Corynebacterium casei LMG S-19264T (=DSM 44701T), isolated from a smear-ripened cheese.</title>
        <authorList>
            <consortium name="US DOE Joint Genome Institute (JGI-PGF)"/>
            <person name="Walter F."/>
            <person name="Albersmeier A."/>
            <person name="Kalinowski J."/>
            <person name="Ruckert C."/>
        </authorList>
    </citation>
    <scope>NUCLEOTIDE SEQUENCE</scope>
    <source>
        <strain evidence="11">JCM 3086</strain>
    </source>
</reference>
<feature type="domain" description="Histidine kinase/HSP90-like ATPase" evidence="10">
    <location>
        <begin position="321"/>
        <end position="416"/>
    </location>
</feature>
<dbReference type="InterPro" id="IPR011712">
    <property type="entry name" value="Sig_transdc_His_kin_sub3_dim/P"/>
</dbReference>
<dbReference type="GO" id="GO:0046983">
    <property type="term" value="F:protein dimerization activity"/>
    <property type="evidence" value="ECO:0007669"/>
    <property type="project" value="InterPro"/>
</dbReference>
<dbReference type="Pfam" id="PF02518">
    <property type="entry name" value="HATPase_c"/>
    <property type="match status" value="1"/>
</dbReference>
<gene>
    <name evidence="11" type="ORF">GCM10010121_095750</name>
</gene>
<dbReference type="GO" id="GO:0005524">
    <property type="term" value="F:ATP binding"/>
    <property type="evidence" value="ECO:0007669"/>
    <property type="project" value="UniProtKB-KW"/>
</dbReference>
<protein>
    <recommendedName>
        <fullName evidence="2">histidine kinase</fullName>
        <ecNumber evidence="2">2.7.13.3</ecNumber>
    </recommendedName>
</protein>
<keyword evidence="6 11" id="KW-0418">Kinase</keyword>
<feature type="transmembrane region" description="Helical" evidence="9">
    <location>
        <begin position="38"/>
        <end position="58"/>
    </location>
</feature>
<dbReference type="InterPro" id="IPR036890">
    <property type="entry name" value="HATPase_C_sf"/>
</dbReference>
<evidence type="ECO:0000256" key="6">
    <source>
        <dbReference type="ARBA" id="ARBA00022777"/>
    </source>
</evidence>
<keyword evidence="4" id="KW-0808">Transferase</keyword>
<dbReference type="GO" id="GO:0000155">
    <property type="term" value="F:phosphorelay sensor kinase activity"/>
    <property type="evidence" value="ECO:0007669"/>
    <property type="project" value="InterPro"/>
</dbReference>
<evidence type="ECO:0000313" key="11">
    <source>
        <dbReference type="EMBL" id="GGJ69964.1"/>
    </source>
</evidence>
<comment type="catalytic activity">
    <reaction evidence="1">
        <text>ATP + protein L-histidine = ADP + protein N-phospho-L-histidine.</text>
        <dbReference type="EC" id="2.7.13.3"/>
    </reaction>
</comment>
<sequence length="418" mass="44610">MKRLQGSARAVWPALRQVLAGPDPAPAWRPRSQQERRAAYVALAAATLVLCLVNATHVNQVAADGGQAPAGVWLVTLALVTVLPLLLVATYPMAAWRTGWLALLLSPLLPAAWWGGWPWGPPQVLALLVAFCLAAVRQRRAALWWMWALTLIPWCAWLIRDIPNLHGPASATIVFTAAAIAVDSVGSRLRTQRALVTQTVRTDTERSRRAVLEERTRIARELHDVVAHHLSLIAVQAETAPYRVAELPEPVRAEFGALSEVAREALMEMRRLLGVLRQDQPAGLAPQPRLTDLPALVDSARRAGVEVALSVPVELDTVPAGVGICVYRIVQESLSNASRHAPGAAVTVSVDQDARAVQLRVANGPGGPVAPSGHERERGHGLTGMRERVALLGGSLSAGPTPAGGFEVSVVLPLGGTP</sequence>
<keyword evidence="9" id="KW-1133">Transmembrane helix</keyword>
<dbReference type="GO" id="GO:0016020">
    <property type="term" value="C:membrane"/>
    <property type="evidence" value="ECO:0007669"/>
    <property type="project" value="InterPro"/>
</dbReference>
<dbReference type="Pfam" id="PF07730">
    <property type="entry name" value="HisKA_3"/>
    <property type="match status" value="1"/>
</dbReference>
<dbReference type="PANTHER" id="PTHR24421">
    <property type="entry name" value="NITRATE/NITRITE SENSOR PROTEIN NARX-RELATED"/>
    <property type="match status" value="1"/>
</dbReference>
<dbReference type="PANTHER" id="PTHR24421:SF10">
    <property type="entry name" value="NITRATE_NITRITE SENSOR PROTEIN NARQ"/>
    <property type="match status" value="1"/>
</dbReference>
<dbReference type="InterPro" id="IPR003594">
    <property type="entry name" value="HATPase_dom"/>
</dbReference>
<dbReference type="Gene3D" id="3.30.565.10">
    <property type="entry name" value="Histidine kinase-like ATPase, C-terminal domain"/>
    <property type="match status" value="1"/>
</dbReference>
<dbReference type="RefSeq" id="WP_189317556.1">
    <property type="nucleotide sequence ID" value="NZ_BMQA01000116.1"/>
</dbReference>
<feature type="transmembrane region" description="Helical" evidence="9">
    <location>
        <begin position="70"/>
        <end position="88"/>
    </location>
</feature>
<reference evidence="11" key="2">
    <citation type="submission" date="2020-09" db="EMBL/GenBank/DDBJ databases">
        <authorList>
            <person name="Sun Q."/>
            <person name="Ohkuma M."/>
        </authorList>
    </citation>
    <scope>NUCLEOTIDE SEQUENCE</scope>
    <source>
        <strain evidence="11">JCM 3086</strain>
    </source>
</reference>
<organism evidence="11 12">
    <name type="scientific">Streptomyces brasiliensis</name>
    <dbReference type="NCBI Taxonomy" id="1954"/>
    <lineage>
        <taxon>Bacteria</taxon>
        <taxon>Bacillati</taxon>
        <taxon>Actinomycetota</taxon>
        <taxon>Actinomycetes</taxon>
        <taxon>Kitasatosporales</taxon>
        <taxon>Streptomycetaceae</taxon>
        <taxon>Streptomyces</taxon>
    </lineage>
</organism>
<keyword evidence="9" id="KW-0812">Transmembrane</keyword>
<feature type="transmembrane region" description="Helical" evidence="9">
    <location>
        <begin position="95"/>
        <end position="113"/>
    </location>
</feature>
<comment type="caution">
    <text evidence="11">The sequence shown here is derived from an EMBL/GenBank/DDBJ whole genome shotgun (WGS) entry which is preliminary data.</text>
</comment>
<accession>A0A917PBY3</accession>
<keyword evidence="3" id="KW-0597">Phosphoprotein</keyword>
<keyword evidence="7" id="KW-0067">ATP-binding</keyword>
<keyword evidence="8" id="KW-0902">Two-component regulatory system</keyword>
<name>A0A917PBY3_9ACTN</name>